<dbReference type="InterPro" id="IPR045005">
    <property type="entry name" value="BPM1-6"/>
</dbReference>
<dbReference type="GO" id="GO:0016567">
    <property type="term" value="P:protein ubiquitination"/>
    <property type="evidence" value="ECO:0007669"/>
    <property type="project" value="InterPro"/>
</dbReference>
<dbReference type="AlphaFoldDB" id="A0AAD8TV62"/>
<organism evidence="2 3">
    <name type="scientific">Lolium multiflorum</name>
    <name type="common">Italian ryegrass</name>
    <name type="synonym">Lolium perenne subsp. multiflorum</name>
    <dbReference type="NCBI Taxonomy" id="4521"/>
    <lineage>
        <taxon>Eukaryota</taxon>
        <taxon>Viridiplantae</taxon>
        <taxon>Streptophyta</taxon>
        <taxon>Embryophyta</taxon>
        <taxon>Tracheophyta</taxon>
        <taxon>Spermatophyta</taxon>
        <taxon>Magnoliopsida</taxon>
        <taxon>Liliopsida</taxon>
        <taxon>Poales</taxon>
        <taxon>Poaceae</taxon>
        <taxon>BOP clade</taxon>
        <taxon>Pooideae</taxon>
        <taxon>Poodae</taxon>
        <taxon>Poeae</taxon>
        <taxon>Poeae Chloroplast Group 2 (Poeae type)</taxon>
        <taxon>Loliodinae</taxon>
        <taxon>Loliinae</taxon>
        <taxon>Lolium</taxon>
    </lineage>
</organism>
<comment type="caution">
    <text evidence="2">The sequence shown here is derived from an EMBL/GenBank/DDBJ whole genome shotgun (WGS) entry which is preliminary data.</text>
</comment>
<sequence length="247" mass="27552">MSAAGNGCLSRSATRVVAKEANGFHLLRIDGYAQTKTVLPGQKLSSHPFSVGGHTWRVDYYPNGRDASADHNAISVYLQLASNHPQPLQARYKFSLLDDRGNPAYELPAEKGSFVGAPVVNHYANRNTRAVGTLNNGGREEEQGPGCGHEEFIKKEDLERREHLVRDDSIVLRCDVGVTQIVNSVLAQDDLLNNAWGDEEDAYDQYDAAPGMYPPPPRMYGGRGRHQRRHRADDNEYINWCLAQRNH</sequence>
<dbReference type="Pfam" id="PF22486">
    <property type="entry name" value="MATH_2"/>
    <property type="match status" value="1"/>
</dbReference>
<reference evidence="2" key="1">
    <citation type="submission" date="2023-07" db="EMBL/GenBank/DDBJ databases">
        <title>A chromosome-level genome assembly of Lolium multiflorum.</title>
        <authorList>
            <person name="Chen Y."/>
            <person name="Copetti D."/>
            <person name="Kolliker R."/>
            <person name="Studer B."/>
        </authorList>
    </citation>
    <scope>NUCLEOTIDE SEQUENCE</scope>
    <source>
        <strain evidence="2">02402/16</strain>
        <tissue evidence="2">Leaf</tissue>
    </source>
</reference>
<dbReference type="InterPro" id="IPR008974">
    <property type="entry name" value="TRAF-like"/>
</dbReference>
<dbReference type="PROSITE" id="PS50144">
    <property type="entry name" value="MATH"/>
    <property type="match status" value="1"/>
</dbReference>
<evidence type="ECO:0000259" key="1">
    <source>
        <dbReference type="PROSITE" id="PS50144"/>
    </source>
</evidence>
<dbReference type="CDD" id="cd00121">
    <property type="entry name" value="MATH"/>
    <property type="match status" value="1"/>
</dbReference>
<name>A0AAD8TV62_LOLMU</name>
<protein>
    <recommendedName>
        <fullName evidence="1">MATH domain-containing protein</fullName>
    </recommendedName>
</protein>
<dbReference type="PANTHER" id="PTHR26379:SF282">
    <property type="entry name" value="OS04G0433000 PROTEIN"/>
    <property type="match status" value="1"/>
</dbReference>
<dbReference type="Gene3D" id="2.60.210.10">
    <property type="entry name" value="Apoptosis, Tumor Necrosis Factor Receptor Associated Protein 2, Chain A"/>
    <property type="match status" value="1"/>
</dbReference>
<dbReference type="SUPFAM" id="SSF49599">
    <property type="entry name" value="TRAF domain-like"/>
    <property type="match status" value="1"/>
</dbReference>
<feature type="domain" description="MATH" evidence="1">
    <location>
        <begin position="22"/>
        <end position="176"/>
    </location>
</feature>
<dbReference type="PANTHER" id="PTHR26379">
    <property type="entry name" value="BTB/POZ AND MATH DOMAIN-CONTAINING PROTEIN 1"/>
    <property type="match status" value="1"/>
</dbReference>
<evidence type="ECO:0000313" key="3">
    <source>
        <dbReference type="Proteomes" id="UP001231189"/>
    </source>
</evidence>
<proteinExistence type="predicted"/>
<evidence type="ECO:0000313" key="2">
    <source>
        <dbReference type="EMBL" id="KAK1692670.1"/>
    </source>
</evidence>
<dbReference type="InterPro" id="IPR002083">
    <property type="entry name" value="MATH/TRAF_dom"/>
</dbReference>
<keyword evidence="3" id="KW-1185">Reference proteome</keyword>
<dbReference type="Proteomes" id="UP001231189">
    <property type="component" value="Unassembled WGS sequence"/>
</dbReference>
<accession>A0AAD8TV62</accession>
<gene>
    <name evidence="2" type="ORF">QYE76_009367</name>
</gene>
<dbReference type="EMBL" id="JAUUTY010000001">
    <property type="protein sequence ID" value="KAK1692670.1"/>
    <property type="molecule type" value="Genomic_DNA"/>
</dbReference>